<proteinExistence type="predicted"/>
<gene>
    <name evidence="1" type="ORF">ACFO5I_10355</name>
</gene>
<reference evidence="2" key="1">
    <citation type="journal article" date="2019" name="Int. J. Syst. Evol. Microbiol.">
        <title>The Global Catalogue of Microorganisms (GCM) 10K type strain sequencing project: providing services to taxonomists for standard genome sequencing and annotation.</title>
        <authorList>
            <consortium name="The Broad Institute Genomics Platform"/>
            <consortium name="The Broad Institute Genome Sequencing Center for Infectious Disease"/>
            <person name="Wu L."/>
            <person name="Ma J."/>
        </authorList>
    </citation>
    <scope>NUCLEOTIDE SEQUENCE [LARGE SCALE GENOMIC DNA]</scope>
    <source>
        <strain evidence="2">CGMCC 1.19032</strain>
    </source>
</reference>
<comment type="caution">
    <text evidence="1">The sequence shown here is derived from an EMBL/GenBank/DDBJ whole genome shotgun (WGS) entry which is preliminary data.</text>
</comment>
<evidence type="ECO:0000313" key="2">
    <source>
        <dbReference type="Proteomes" id="UP001595969"/>
    </source>
</evidence>
<keyword evidence="2" id="KW-1185">Reference proteome</keyword>
<name>A0ABV9MZM3_9ENTE</name>
<sequence>MSYGENYQDRGMVKWAGFYLSEHTDTLSDQTVTEKNRPQQKMQMDVDEIGTILSEAQLKNKQVAIQIEERDVNGYYKADTVGFIKGYDELGIFVGRTKIGYDEIRHVEFSNGLKWSDTKRFKV</sequence>
<accession>A0ABV9MZM3</accession>
<protein>
    <recommendedName>
        <fullName evidence="3">DNA-directed RNA polymerase beta subunit</fullName>
    </recommendedName>
</protein>
<dbReference type="EMBL" id="JBHSGS010000057">
    <property type="protein sequence ID" value="MFC4720128.1"/>
    <property type="molecule type" value="Genomic_DNA"/>
</dbReference>
<evidence type="ECO:0000313" key="1">
    <source>
        <dbReference type="EMBL" id="MFC4720128.1"/>
    </source>
</evidence>
<dbReference type="RefSeq" id="WP_204653735.1">
    <property type="nucleotide sequence ID" value="NZ_JAFBFD010000012.1"/>
</dbReference>
<dbReference type="Proteomes" id="UP001595969">
    <property type="component" value="Unassembled WGS sequence"/>
</dbReference>
<organism evidence="1 2">
    <name type="scientific">Enterococcus lemanii</name>
    <dbReference type="NCBI Taxonomy" id="1159752"/>
    <lineage>
        <taxon>Bacteria</taxon>
        <taxon>Bacillati</taxon>
        <taxon>Bacillota</taxon>
        <taxon>Bacilli</taxon>
        <taxon>Lactobacillales</taxon>
        <taxon>Enterococcaceae</taxon>
        <taxon>Enterococcus</taxon>
    </lineage>
</organism>
<evidence type="ECO:0008006" key="3">
    <source>
        <dbReference type="Google" id="ProtNLM"/>
    </source>
</evidence>